<accession>A0A916PC72</accession>
<organism evidence="1 2">
    <name type="scientific">Mycobacterium tuberculosis</name>
    <dbReference type="NCBI Taxonomy" id="1773"/>
    <lineage>
        <taxon>Bacteria</taxon>
        <taxon>Bacillati</taxon>
        <taxon>Actinomycetota</taxon>
        <taxon>Actinomycetes</taxon>
        <taxon>Mycobacteriales</taxon>
        <taxon>Mycobacteriaceae</taxon>
        <taxon>Mycobacterium</taxon>
        <taxon>Mycobacterium tuberculosis complex</taxon>
    </lineage>
</organism>
<dbReference type="EMBL" id="CSBK01001381">
    <property type="protein sequence ID" value="COY60666.1"/>
    <property type="molecule type" value="Genomic_DNA"/>
</dbReference>
<evidence type="ECO:0000313" key="1">
    <source>
        <dbReference type="EMBL" id="COY60666.1"/>
    </source>
</evidence>
<name>A0A916PC72_MYCTX</name>
<dbReference type="AlphaFoldDB" id="A0A916PC72"/>
<dbReference type="Proteomes" id="UP000039021">
    <property type="component" value="Unassembled WGS sequence"/>
</dbReference>
<reference evidence="2" key="1">
    <citation type="submission" date="2015-03" db="EMBL/GenBank/DDBJ databases">
        <authorList>
            <consortium name="Pathogen Informatics"/>
        </authorList>
    </citation>
    <scope>NUCLEOTIDE SEQUENCE [LARGE SCALE GENOMIC DNA]</scope>
    <source>
        <strain evidence="2">N09902308</strain>
    </source>
</reference>
<comment type="caution">
    <text evidence="1">The sequence shown here is derived from an EMBL/GenBank/DDBJ whole genome shotgun (WGS) entry which is preliminary data.</text>
</comment>
<proteinExistence type="predicted"/>
<sequence length="85" mass="9631">MPGLLNRADSKYIWASPYTRASKLPCSRQRLRKYTLSWRILTWASTTTLQTGQMLLVYSTNISSRSRLPSARVIGLVHHAATPAR</sequence>
<evidence type="ECO:0000313" key="2">
    <source>
        <dbReference type="Proteomes" id="UP000039021"/>
    </source>
</evidence>
<gene>
    <name evidence="1" type="ORF">ERS007739_02869</name>
</gene>
<protein>
    <submittedName>
        <fullName evidence="1">Uncharacterized protein</fullName>
    </submittedName>
</protein>